<accession>A0A401IZ90</accession>
<keyword evidence="2" id="KW-1185">Reference proteome</keyword>
<dbReference type="RefSeq" id="WP_223176223.1">
    <property type="nucleotide sequence ID" value="NZ_BBQY01000001.1"/>
</dbReference>
<dbReference type="EMBL" id="BBQY01000001">
    <property type="protein sequence ID" value="GBH29689.1"/>
    <property type="molecule type" value="Genomic_DNA"/>
</dbReference>
<evidence type="ECO:0008006" key="3">
    <source>
        <dbReference type="Google" id="ProtNLM"/>
    </source>
</evidence>
<reference evidence="1 2" key="1">
    <citation type="submission" date="2014-12" db="EMBL/GenBank/DDBJ databases">
        <title>Whole genome sequencing of Sphingobium xenophagum OW59.</title>
        <authorList>
            <person name="Ohta Y."/>
            <person name="Nishi S."/>
            <person name="Hatada Y."/>
        </authorList>
    </citation>
    <scope>NUCLEOTIDE SEQUENCE [LARGE SCALE GENOMIC DNA]</scope>
    <source>
        <strain evidence="1 2">OW59</strain>
    </source>
</reference>
<evidence type="ECO:0000313" key="2">
    <source>
        <dbReference type="Proteomes" id="UP000290975"/>
    </source>
</evidence>
<proteinExistence type="predicted"/>
<dbReference type="AlphaFoldDB" id="A0A401IZ90"/>
<comment type="caution">
    <text evidence="1">The sequence shown here is derived from an EMBL/GenBank/DDBJ whole genome shotgun (WGS) entry which is preliminary data.</text>
</comment>
<evidence type="ECO:0000313" key="1">
    <source>
        <dbReference type="EMBL" id="GBH29689.1"/>
    </source>
</evidence>
<protein>
    <recommendedName>
        <fullName evidence="3">HTH merR-type domain-containing protein</fullName>
    </recommendedName>
</protein>
<sequence length="199" mass="22469">MGDMQPPLTFAQVASILEFVHAIHAQHSDAFRARLKHLQRLGFPSGINTGKGKAAEYNWREIIMLAVALQLIELGLAPEKAKLICADNEFGILRAFAKTILAPDADDYYFLLIYSSSFDHLRSEEEEKSTSINILPLKEVRSLFTRDPFFSRIVMINLNTLFAWLRVGPVTAGIEKSGHQMLRSLEKWAGQFNDQHPQA</sequence>
<organism evidence="1 2">
    <name type="scientific">Sphingobium xenophagum</name>
    <dbReference type="NCBI Taxonomy" id="121428"/>
    <lineage>
        <taxon>Bacteria</taxon>
        <taxon>Pseudomonadati</taxon>
        <taxon>Pseudomonadota</taxon>
        <taxon>Alphaproteobacteria</taxon>
        <taxon>Sphingomonadales</taxon>
        <taxon>Sphingomonadaceae</taxon>
        <taxon>Sphingobium</taxon>
    </lineage>
</organism>
<dbReference type="Proteomes" id="UP000290975">
    <property type="component" value="Unassembled WGS sequence"/>
</dbReference>
<gene>
    <name evidence="1" type="ORF">MBESOW_P0943</name>
</gene>
<name>A0A401IZ90_SPHXE</name>